<dbReference type="Pfam" id="PF01336">
    <property type="entry name" value="tRNA_anti-codon"/>
    <property type="match status" value="1"/>
</dbReference>
<dbReference type="PANTHER" id="PTHR42918:SF15">
    <property type="entry name" value="LYSINE--TRNA LIGASE, CHLOROPLASTIC_MITOCHONDRIAL"/>
    <property type="match status" value="1"/>
</dbReference>
<dbReference type="Gene3D" id="2.40.50.140">
    <property type="entry name" value="Nucleic acid-binding proteins"/>
    <property type="match status" value="1"/>
</dbReference>
<dbReference type="PANTHER" id="PTHR42918">
    <property type="entry name" value="LYSYL-TRNA SYNTHETASE"/>
    <property type="match status" value="1"/>
</dbReference>
<protein>
    <submittedName>
        <fullName evidence="11">DUF2156 domain-containing protein</fullName>
    </submittedName>
</protein>
<dbReference type="EMBL" id="JAAVUN010000020">
    <property type="protein sequence ID" value="NKE10278.1"/>
    <property type="molecule type" value="Genomic_DNA"/>
</dbReference>
<keyword evidence="6" id="KW-0472">Membrane</keyword>
<evidence type="ECO:0000256" key="1">
    <source>
        <dbReference type="ARBA" id="ARBA00004141"/>
    </source>
</evidence>
<evidence type="ECO:0000259" key="9">
    <source>
        <dbReference type="Pfam" id="PF01336"/>
    </source>
</evidence>
<keyword evidence="4" id="KW-0547">Nucleotide-binding</keyword>
<dbReference type="InterPro" id="IPR012340">
    <property type="entry name" value="NA-bd_OB-fold"/>
</dbReference>
<organism evidence="11 12">
    <name type="scientific">Kocuria subflava</name>
    <dbReference type="NCBI Taxonomy" id="1736139"/>
    <lineage>
        <taxon>Bacteria</taxon>
        <taxon>Bacillati</taxon>
        <taxon>Actinomycetota</taxon>
        <taxon>Actinomycetes</taxon>
        <taxon>Micrococcales</taxon>
        <taxon>Micrococcaceae</taxon>
        <taxon>Kocuria</taxon>
    </lineage>
</organism>
<feature type="domain" description="Phosphatidylglycerol lysyltransferase C-terminal" evidence="10">
    <location>
        <begin position="2"/>
        <end position="107"/>
    </location>
</feature>
<dbReference type="GO" id="GO:0004824">
    <property type="term" value="F:lysine-tRNA ligase activity"/>
    <property type="evidence" value="ECO:0007669"/>
    <property type="project" value="TreeGrafter"/>
</dbReference>
<name>A0A846TM51_9MICC</name>
<gene>
    <name evidence="11" type="ORF">GTW58_10115</name>
</gene>
<sequence>MLSSVPWGRRGLSLDVMRRSPQAPNGVSEFMIAELMRQAEQLGVSKVSLNFAMFRSVFADADRLGAGVMTRFNSGLLGWVDRFFQMEKLYRFNDKFRPDWVPRYAVYENLLTLPCVALAAGVAEGFVPSLWPAGARGVHGHDGHRLTAQQQEQVRLIEQRALDPQADHELLNELGPRRTPEELHRREHAQALAQAGAPPWPVGLLEVQPLSVAQDALGGPGRQLRFSGRVRSRRDHGGVQFLTLTEAGQQLQVVMEREAMGEHHFNLLTHALDLGDIVVVDGVVGHSRNGTPSVMAHGVTVAAKSLRPVPFTGFEDPESRLRHRSMDLVVHPDRLELLHQRTTVIQTVRQFPLDAGLREVETPVLNTVHGGASVRPFRTWINAYGMGLSLRIAPELYLK</sequence>
<keyword evidence="2" id="KW-0436">Ligase</keyword>
<evidence type="ECO:0000256" key="5">
    <source>
        <dbReference type="ARBA" id="ARBA00022840"/>
    </source>
</evidence>
<dbReference type="InterPro" id="IPR045864">
    <property type="entry name" value="aa-tRNA-synth_II/BPL/LPL"/>
</dbReference>
<dbReference type="InterPro" id="IPR024320">
    <property type="entry name" value="LPG_synthase_C"/>
</dbReference>
<proteinExistence type="predicted"/>
<feature type="domain" description="Aminoacyl-tRNA synthetase class II (D/K/N)" evidence="8">
    <location>
        <begin position="317"/>
        <end position="399"/>
    </location>
</feature>
<accession>A0A846TM51</accession>
<evidence type="ECO:0000256" key="7">
    <source>
        <dbReference type="ARBA" id="ARBA00023146"/>
    </source>
</evidence>
<dbReference type="Gene3D" id="3.30.930.10">
    <property type="entry name" value="Bira Bifunctional Protein, Domain 2"/>
    <property type="match status" value="1"/>
</dbReference>
<evidence type="ECO:0000259" key="10">
    <source>
        <dbReference type="Pfam" id="PF09924"/>
    </source>
</evidence>
<comment type="subcellular location">
    <subcellularLocation>
        <location evidence="1">Membrane</location>
        <topology evidence="1">Multi-pass membrane protein</topology>
    </subcellularLocation>
</comment>
<keyword evidence="7" id="KW-0030">Aminoacyl-tRNA synthetase</keyword>
<feature type="domain" description="OB" evidence="9">
    <location>
        <begin position="226"/>
        <end position="301"/>
    </location>
</feature>
<keyword evidence="12" id="KW-1185">Reference proteome</keyword>
<dbReference type="Proteomes" id="UP000521379">
    <property type="component" value="Unassembled WGS sequence"/>
</dbReference>
<dbReference type="AlphaFoldDB" id="A0A846TM51"/>
<dbReference type="GO" id="GO:0000049">
    <property type="term" value="F:tRNA binding"/>
    <property type="evidence" value="ECO:0007669"/>
    <property type="project" value="TreeGrafter"/>
</dbReference>
<evidence type="ECO:0000259" key="8">
    <source>
        <dbReference type="Pfam" id="PF00152"/>
    </source>
</evidence>
<keyword evidence="3" id="KW-0812">Transmembrane</keyword>
<keyword evidence="6" id="KW-1133">Transmembrane helix</keyword>
<dbReference type="SUPFAM" id="SSF55681">
    <property type="entry name" value="Class II aaRS and biotin synthetases"/>
    <property type="match status" value="1"/>
</dbReference>
<evidence type="ECO:0000256" key="4">
    <source>
        <dbReference type="ARBA" id="ARBA00022741"/>
    </source>
</evidence>
<evidence type="ECO:0000256" key="3">
    <source>
        <dbReference type="ARBA" id="ARBA00022692"/>
    </source>
</evidence>
<evidence type="ECO:0000313" key="11">
    <source>
        <dbReference type="EMBL" id="NKE10278.1"/>
    </source>
</evidence>
<dbReference type="GO" id="GO:0005524">
    <property type="term" value="F:ATP binding"/>
    <property type="evidence" value="ECO:0007669"/>
    <property type="project" value="UniProtKB-KW"/>
</dbReference>
<dbReference type="GO" id="GO:0016020">
    <property type="term" value="C:membrane"/>
    <property type="evidence" value="ECO:0007669"/>
    <property type="project" value="UniProtKB-SubCell"/>
</dbReference>
<reference evidence="11 12" key="1">
    <citation type="submission" date="2020-02" db="EMBL/GenBank/DDBJ databases">
        <authorList>
            <person name="Sun Q."/>
        </authorList>
    </citation>
    <scope>NUCLEOTIDE SEQUENCE [LARGE SCALE GENOMIC DNA]</scope>
    <source>
        <strain evidence="11 12">YIM 13062</strain>
    </source>
</reference>
<evidence type="ECO:0000256" key="2">
    <source>
        <dbReference type="ARBA" id="ARBA00022598"/>
    </source>
</evidence>
<dbReference type="Pfam" id="PF09924">
    <property type="entry name" value="LPG_synthase_C"/>
    <property type="match status" value="1"/>
</dbReference>
<dbReference type="InterPro" id="IPR004364">
    <property type="entry name" value="Aa-tRNA-synt_II"/>
</dbReference>
<dbReference type="GO" id="GO:0006430">
    <property type="term" value="P:lysyl-tRNA aminoacylation"/>
    <property type="evidence" value="ECO:0007669"/>
    <property type="project" value="TreeGrafter"/>
</dbReference>
<keyword evidence="5" id="KW-0067">ATP-binding</keyword>
<comment type="caution">
    <text evidence="11">The sequence shown here is derived from an EMBL/GenBank/DDBJ whole genome shotgun (WGS) entry which is preliminary data.</text>
</comment>
<evidence type="ECO:0000256" key="6">
    <source>
        <dbReference type="ARBA" id="ARBA00022989"/>
    </source>
</evidence>
<dbReference type="SUPFAM" id="SSF50249">
    <property type="entry name" value="Nucleic acid-binding proteins"/>
    <property type="match status" value="1"/>
</dbReference>
<dbReference type="InterPro" id="IPR004365">
    <property type="entry name" value="NA-bd_OB_tRNA"/>
</dbReference>
<dbReference type="GO" id="GO:0005829">
    <property type="term" value="C:cytosol"/>
    <property type="evidence" value="ECO:0007669"/>
    <property type="project" value="TreeGrafter"/>
</dbReference>
<evidence type="ECO:0000313" key="12">
    <source>
        <dbReference type="Proteomes" id="UP000521379"/>
    </source>
</evidence>
<dbReference type="Pfam" id="PF00152">
    <property type="entry name" value="tRNA-synt_2"/>
    <property type="match status" value="1"/>
</dbReference>